<dbReference type="GO" id="GO:0009011">
    <property type="term" value="F:alpha-1,4-glucan glucosyltransferase (ADP-glucose donor) activity"/>
    <property type="evidence" value="ECO:0007669"/>
    <property type="project" value="UniProtKB-UniRule"/>
</dbReference>
<evidence type="ECO:0000313" key="15">
    <source>
        <dbReference type="Proteomes" id="UP000053784"/>
    </source>
</evidence>
<keyword evidence="9 11" id="KW-0320">Glycogen biosynthesis</keyword>
<dbReference type="PANTHER" id="PTHR45825:SF11">
    <property type="entry name" value="ALPHA AMYLASE DOMAIN-CONTAINING PROTEIN"/>
    <property type="match status" value="1"/>
</dbReference>
<keyword evidence="7 11" id="KW-0328">Glycosyltransferase</keyword>
<evidence type="ECO:0000256" key="11">
    <source>
        <dbReference type="HAMAP-Rule" id="MF_00484"/>
    </source>
</evidence>
<evidence type="ECO:0000259" key="13">
    <source>
        <dbReference type="Pfam" id="PF08323"/>
    </source>
</evidence>
<dbReference type="NCBIfam" id="NF001903">
    <property type="entry name" value="PRK00654.2-2"/>
    <property type="match status" value="1"/>
</dbReference>
<proteinExistence type="inferred from homology"/>
<dbReference type="SUPFAM" id="SSF53756">
    <property type="entry name" value="UDP-Glycosyltransferase/glycogen phosphorylase"/>
    <property type="match status" value="1"/>
</dbReference>
<feature type="domain" description="Starch synthase catalytic" evidence="13">
    <location>
        <begin position="23"/>
        <end position="254"/>
    </location>
</feature>
<accession>A0A084CPE3</accession>
<dbReference type="InterPro" id="IPR001296">
    <property type="entry name" value="Glyco_trans_1"/>
</dbReference>
<dbReference type="Proteomes" id="UP000053784">
    <property type="component" value="Unassembled WGS sequence"/>
</dbReference>
<evidence type="ECO:0000256" key="1">
    <source>
        <dbReference type="ARBA" id="ARBA00001478"/>
    </source>
</evidence>
<dbReference type="NCBIfam" id="TIGR02095">
    <property type="entry name" value="glgA"/>
    <property type="match status" value="1"/>
</dbReference>
<evidence type="ECO:0000256" key="5">
    <source>
        <dbReference type="ARBA" id="ARBA00012588"/>
    </source>
</evidence>
<dbReference type="Pfam" id="PF00534">
    <property type="entry name" value="Glycos_transf_1"/>
    <property type="match status" value="1"/>
</dbReference>
<dbReference type="GO" id="GO:0004373">
    <property type="term" value="F:alpha-1,4-glucan glucosyltransferase (UDP-glucose donor) activity"/>
    <property type="evidence" value="ECO:0007669"/>
    <property type="project" value="InterPro"/>
</dbReference>
<comment type="similarity">
    <text evidence="4 11">Belongs to the glycosyltransferase 1 family. Bacterial/plant glycogen synthase subfamily.</text>
</comment>
<comment type="catalytic activity">
    <reaction evidence="1 11">
        <text>[(1-&gt;4)-alpha-D-glucosyl](n) + ADP-alpha-D-glucose = [(1-&gt;4)-alpha-D-glucosyl](n+1) + ADP + H(+)</text>
        <dbReference type="Rhea" id="RHEA:18189"/>
        <dbReference type="Rhea" id="RHEA-COMP:9584"/>
        <dbReference type="Rhea" id="RHEA-COMP:9587"/>
        <dbReference type="ChEBI" id="CHEBI:15378"/>
        <dbReference type="ChEBI" id="CHEBI:15444"/>
        <dbReference type="ChEBI" id="CHEBI:57498"/>
        <dbReference type="ChEBI" id="CHEBI:456216"/>
        <dbReference type="EC" id="2.4.1.21"/>
    </reaction>
</comment>
<evidence type="ECO:0000256" key="9">
    <source>
        <dbReference type="ARBA" id="ARBA00023056"/>
    </source>
</evidence>
<dbReference type="CDD" id="cd03791">
    <property type="entry name" value="GT5_Glycogen_synthase_DULL1-like"/>
    <property type="match status" value="1"/>
</dbReference>
<dbReference type="GO" id="GO:0005978">
    <property type="term" value="P:glycogen biosynthetic process"/>
    <property type="evidence" value="ECO:0007669"/>
    <property type="project" value="UniProtKB-UniRule"/>
</dbReference>
<evidence type="ECO:0000256" key="2">
    <source>
        <dbReference type="ARBA" id="ARBA00002764"/>
    </source>
</evidence>
<evidence type="ECO:0000256" key="10">
    <source>
        <dbReference type="ARBA" id="ARBA00031722"/>
    </source>
</evidence>
<dbReference type="AlphaFoldDB" id="A0A084CPE3"/>
<feature type="domain" description="Glycosyl transferase family 1" evidence="12">
    <location>
        <begin position="318"/>
        <end position="458"/>
    </location>
</feature>
<dbReference type="Gene3D" id="3.40.50.2000">
    <property type="entry name" value="Glycogen Phosphorylase B"/>
    <property type="match status" value="2"/>
</dbReference>
<evidence type="ECO:0000259" key="12">
    <source>
        <dbReference type="Pfam" id="PF00534"/>
    </source>
</evidence>
<dbReference type="EMBL" id="JGVK01000001">
    <property type="protein sequence ID" value="KEY91672.1"/>
    <property type="molecule type" value="Genomic_DNA"/>
</dbReference>
<gene>
    <name evidence="11 14" type="primary">glgA</name>
    <name evidence="14" type="ORF">CF67_01107</name>
</gene>
<comment type="function">
    <text evidence="2 11">Synthesizes alpha-1,4-glucan chains using ADP-glucose.</text>
</comment>
<dbReference type="InterPro" id="IPR013534">
    <property type="entry name" value="Starch_synth_cat_dom"/>
</dbReference>
<protein>
    <recommendedName>
        <fullName evidence="6 11">Glycogen synthase</fullName>
        <ecNumber evidence="5 11">2.4.1.21</ecNumber>
    </recommendedName>
    <alternativeName>
        <fullName evidence="10 11">Starch [bacterial glycogen] synthase</fullName>
    </alternativeName>
</protein>
<dbReference type="HAMAP" id="MF_00484">
    <property type="entry name" value="Glycogen_synth"/>
    <property type="match status" value="1"/>
</dbReference>
<dbReference type="InterPro" id="IPR011835">
    <property type="entry name" value="GS/SS"/>
</dbReference>
<evidence type="ECO:0000256" key="3">
    <source>
        <dbReference type="ARBA" id="ARBA00004964"/>
    </source>
</evidence>
<dbReference type="eggNOG" id="COG0297">
    <property type="taxonomic scope" value="Bacteria"/>
</dbReference>
<dbReference type="STRING" id="1179155.CF67_01107"/>
<dbReference type="Pfam" id="PF08323">
    <property type="entry name" value="Glyco_transf_5"/>
    <property type="match status" value="1"/>
</dbReference>
<name>A0A084CPE3_9GAMM</name>
<dbReference type="GO" id="GO:0005829">
    <property type="term" value="C:cytosol"/>
    <property type="evidence" value="ECO:0007669"/>
    <property type="project" value="TreeGrafter"/>
</dbReference>
<keyword evidence="15" id="KW-1185">Reference proteome</keyword>
<evidence type="ECO:0000256" key="4">
    <source>
        <dbReference type="ARBA" id="ARBA00010281"/>
    </source>
</evidence>
<comment type="pathway">
    <text evidence="3 11">Glycan biosynthesis; glycogen biosynthesis.</text>
</comment>
<organism evidence="14 15">
    <name type="scientific">Candidatus Photodesmus blepharonis</name>
    <dbReference type="NCBI Taxonomy" id="1179155"/>
    <lineage>
        <taxon>Bacteria</taxon>
        <taxon>Pseudomonadati</taxon>
        <taxon>Pseudomonadota</taxon>
        <taxon>Gammaproteobacteria</taxon>
        <taxon>Vibrionales</taxon>
        <taxon>Vibrionaceae</taxon>
        <taxon>Candidatus Photodesmus</taxon>
    </lineage>
</organism>
<dbReference type="PANTHER" id="PTHR45825">
    <property type="entry name" value="GRANULE-BOUND STARCH SYNTHASE 1, CHLOROPLASTIC/AMYLOPLASTIC"/>
    <property type="match status" value="1"/>
</dbReference>
<reference evidence="14 15" key="1">
    <citation type="submission" date="2014-03" db="EMBL/GenBank/DDBJ databases">
        <title>Selection and divergence in the genomes of co-occurring obligate luminous symbionts with specific hosts.</title>
        <authorList>
            <person name="Hendry T.A."/>
            <person name="de Wet J.R."/>
            <person name="Dunlap P.V."/>
        </authorList>
    </citation>
    <scope>NUCLEOTIDE SEQUENCE [LARGE SCALE GENOMIC DNA]</scope>
    <source>
        <strain evidence="14 15">Ppalp.1</strain>
    </source>
</reference>
<evidence type="ECO:0000313" key="14">
    <source>
        <dbReference type="EMBL" id="KEY91672.1"/>
    </source>
</evidence>
<dbReference type="UniPathway" id="UPA00164"/>
<evidence type="ECO:0000256" key="8">
    <source>
        <dbReference type="ARBA" id="ARBA00022679"/>
    </source>
</evidence>
<keyword evidence="8 11" id="KW-0808">Transferase</keyword>
<dbReference type="EC" id="2.4.1.21" evidence="5 11"/>
<evidence type="ECO:0000256" key="7">
    <source>
        <dbReference type="ARBA" id="ARBA00022676"/>
    </source>
</evidence>
<evidence type="ECO:0000256" key="6">
    <source>
        <dbReference type="ARBA" id="ARBA00019935"/>
    </source>
</evidence>
<sequence>MFFKLFGLEDGEKTKLSKKNLSILFAVSEVNGLAKSGGLADFAKSLTESLVKLGQDVRLVLPDYRKIVDNFNREVVLSTRLEHWPHTAYSVAKLSMQGVPIYCIRCSKYFDRSDMYEENNEAYTDNGERFAFFSAACLDILPKLAFCPNIVHANDWQTGFVAYFLKKRYAETEYFQSMRCVISIHNAAFKGMFTYEELQYLPEFRLRCVPEAEISSTHVTMLKAGIVCADKINAVSPTYAEELKTELGSHGMQNEFRSRSKDFIGILNGCDYSVWNPEIDKYLPKNYRATYQSMSFGKKVCKQALQCEMGLPVKNVAMYGMVCRLTNQKGLHYLLPILDNFLEFDVQLVIIGVGDPFWVDQLRTISTLHCTKFAFLEIYDDRLAHLIEAGSDFFLMPSEFEPCGLNQMYSMAYGTLPIVRGVGGLKDSVKNYDSDSIEATGFVFDKPSSEALLVTISRSLILYIQNPKEIDRLKLNAMKQRFFWSDSARKYIAMYRSALSESA</sequence>
<feature type="binding site" evidence="11">
    <location>
        <position position="35"/>
    </location>
    <ligand>
        <name>ADP-alpha-D-glucose</name>
        <dbReference type="ChEBI" id="CHEBI:57498"/>
    </ligand>
</feature>
<comment type="caution">
    <text evidence="14">The sequence shown here is derived from an EMBL/GenBank/DDBJ whole genome shotgun (WGS) entry which is preliminary data.</text>
</comment>